<dbReference type="InterPro" id="IPR001752">
    <property type="entry name" value="Kinesin_motor_dom"/>
</dbReference>
<evidence type="ECO:0000256" key="6">
    <source>
        <dbReference type="PROSITE-ProRule" id="PRU00283"/>
    </source>
</evidence>
<evidence type="ECO:0000259" key="9">
    <source>
        <dbReference type="PROSITE" id="PS50067"/>
    </source>
</evidence>
<dbReference type="PROSITE" id="PS50067">
    <property type="entry name" value="KINESIN_MOTOR_2"/>
    <property type="match status" value="1"/>
</dbReference>
<dbReference type="GO" id="GO:0005875">
    <property type="term" value="C:microtubule associated complex"/>
    <property type="evidence" value="ECO:0007669"/>
    <property type="project" value="TreeGrafter"/>
</dbReference>
<comment type="subcellular location">
    <subcellularLocation>
        <location evidence="1">Cytoplasm</location>
    </subcellularLocation>
</comment>
<keyword evidence="3" id="KW-0547">Nucleotide-binding</keyword>
<keyword evidence="8" id="KW-0732">Signal</keyword>
<dbReference type="GO" id="GO:0051231">
    <property type="term" value="P:spindle elongation"/>
    <property type="evidence" value="ECO:0007669"/>
    <property type="project" value="TreeGrafter"/>
</dbReference>
<reference evidence="11" key="1">
    <citation type="submission" date="2015-09" db="EMBL/GenBank/DDBJ databases">
        <authorList>
            <consortium name="Pathogen Informatics"/>
        </authorList>
    </citation>
    <scope>NUCLEOTIDE SEQUENCE [LARGE SCALE GENOMIC DNA]</scope>
    <source>
        <strain evidence="11">Lake Konstanz</strain>
    </source>
</reference>
<keyword evidence="5 7" id="KW-0175">Coiled coil</keyword>
<feature type="coiled-coil region" evidence="7">
    <location>
        <begin position="863"/>
        <end position="897"/>
    </location>
</feature>
<feature type="signal peptide" evidence="8">
    <location>
        <begin position="1"/>
        <end position="30"/>
    </location>
</feature>
<dbReference type="Pfam" id="PF00225">
    <property type="entry name" value="Kinesin"/>
    <property type="match status" value="2"/>
</dbReference>
<dbReference type="AlphaFoldDB" id="A0A0S4JPE8"/>
<evidence type="ECO:0000256" key="7">
    <source>
        <dbReference type="SAM" id="Coils"/>
    </source>
</evidence>
<sequence length="910" mass="101715">MARWEFRKVLCRNWCLFSFLFTLCCNSVDLCFSPRMSQPFRSFVRVRPFINGEATSCPEGSPVPRGVLLRSKEGTVSVLDPAARFRPKKNGTFAIGSENLLWSFVEDGSENEGPLHDQQQVYESVVAPVIPRIVEGYNAAFLVYGANECGRSHTMFGSASQIASSVSFDNSGELAPSPSMDVPTISPRTSQSSKGIFYRFCGEIFSAYQQVFAENSSSLSVEVEVVEIVNDQYHDLLNPTRSIGSQATAHARSASTLARSNPPAASFGMTRTDDAETIKVVLDPVEGSKLSGVTRASVSNGEQLEHVVRNALRPMRRRKSTHVVHLRLTETFEFSDPADIGNKKLSKARRVNVTMFGSASQIASSVSFDNSGELAPSPSMDVPTISPRTSQSSKGIFYRFCGEIFSAYQQVFAENSSSLSVEVEVVEIVNDQYHDLLNPTRSIGSQATAHARSASTLARSNPPAASFGMTRTDDAETIKVVLDPVEGSKLSGVTRASVSNGEQLEHVVRNALRPMRRRKSTHVVHLRLTETFEFSDPADIGNKKLSKARRVNVVFAVLHSVPPNFHRCVDVAIERDSGEKPSAMVPYRDSAFTKLYADIFMQGYNTTFVSCVSPYFEHVKDAMNTLTFSQKIKKIRCNPKLNQDESLVELRKLSDEVKGLKSQVVRENESLHVVQSELDRRERDIINREYILAEQQAALSESRSERQLHDIVVAVQTRRKMREEAKKLDHIDCLEKTVQRRNAALRSLIEERLRVDGEAKDTRKKSDDLEALRLQHEAISAPLQAKIVSRKDQEEEMLALEAFVAAEPDEKRNEVAVALETKRRLSGEICEVEAEKKHTRSALGDAKIRLDELKPNYDAMQEEANRRNEVVDLKQQLKILEDELRRIDADNERLQLEIDKAPSQGCCTLM</sequence>
<evidence type="ECO:0000313" key="11">
    <source>
        <dbReference type="Proteomes" id="UP000051952"/>
    </source>
</evidence>
<evidence type="ECO:0000256" key="2">
    <source>
        <dbReference type="ARBA" id="ARBA00022490"/>
    </source>
</evidence>
<dbReference type="GO" id="GO:0003777">
    <property type="term" value="F:microtubule motor activity"/>
    <property type="evidence" value="ECO:0007669"/>
    <property type="project" value="InterPro"/>
</dbReference>
<evidence type="ECO:0000256" key="8">
    <source>
        <dbReference type="SAM" id="SignalP"/>
    </source>
</evidence>
<dbReference type="VEuPathDB" id="TriTrypDB:BSAL_35245"/>
<dbReference type="Proteomes" id="UP000051952">
    <property type="component" value="Unassembled WGS sequence"/>
</dbReference>
<evidence type="ECO:0000256" key="4">
    <source>
        <dbReference type="ARBA" id="ARBA00022840"/>
    </source>
</evidence>
<dbReference type="GO" id="GO:0007018">
    <property type="term" value="P:microtubule-based movement"/>
    <property type="evidence" value="ECO:0007669"/>
    <property type="project" value="InterPro"/>
</dbReference>
<dbReference type="GO" id="GO:0008017">
    <property type="term" value="F:microtubule binding"/>
    <property type="evidence" value="ECO:0007669"/>
    <property type="project" value="InterPro"/>
</dbReference>
<dbReference type="OMA" id="CVSPFYE"/>
<keyword evidence="4" id="KW-0067">ATP-binding</keyword>
<feature type="domain" description="Kinesin motor" evidence="9">
    <location>
        <begin position="39"/>
        <end position="309"/>
    </location>
</feature>
<keyword evidence="2" id="KW-0963">Cytoplasm</keyword>
<dbReference type="GO" id="GO:0007052">
    <property type="term" value="P:mitotic spindle organization"/>
    <property type="evidence" value="ECO:0007669"/>
    <property type="project" value="TreeGrafter"/>
</dbReference>
<feature type="chain" id="PRO_5006622542" evidence="8">
    <location>
        <begin position="31"/>
        <end position="910"/>
    </location>
</feature>
<dbReference type="Gene3D" id="3.40.850.10">
    <property type="entry name" value="Kinesin motor domain"/>
    <property type="match status" value="3"/>
</dbReference>
<dbReference type="EMBL" id="CYKH01001996">
    <property type="protein sequence ID" value="CUG92038.1"/>
    <property type="molecule type" value="Genomic_DNA"/>
</dbReference>
<dbReference type="InterPro" id="IPR027640">
    <property type="entry name" value="Kinesin-like_fam"/>
</dbReference>
<dbReference type="SUPFAM" id="SSF52540">
    <property type="entry name" value="P-loop containing nucleoside triphosphate hydrolases"/>
    <property type="match status" value="2"/>
</dbReference>
<evidence type="ECO:0000256" key="5">
    <source>
        <dbReference type="ARBA" id="ARBA00023054"/>
    </source>
</evidence>
<dbReference type="GO" id="GO:0005524">
    <property type="term" value="F:ATP binding"/>
    <property type="evidence" value="ECO:0007669"/>
    <property type="project" value="UniProtKB-KW"/>
</dbReference>
<evidence type="ECO:0000256" key="1">
    <source>
        <dbReference type="ARBA" id="ARBA00004496"/>
    </source>
</evidence>
<proteinExistence type="inferred from homology"/>
<dbReference type="PANTHER" id="PTHR47969">
    <property type="entry name" value="CHROMOSOME-ASSOCIATED KINESIN KIF4A-RELATED"/>
    <property type="match status" value="1"/>
</dbReference>
<dbReference type="InterPro" id="IPR027417">
    <property type="entry name" value="P-loop_NTPase"/>
</dbReference>
<comment type="similarity">
    <text evidence="6">Belongs to the TRAFAC class myosin-kinesin ATPase superfamily. Kinesin family.</text>
</comment>
<dbReference type="PANTHER" id="PTHR47969:SF15">
    <property type="entry name" value="CHROMOSOME-ASSOCIATED KINESIN KIF4A-RELATED"/>
    <property type="match status" value="1"/>
</dbReference>
<evidence type="ECO:0000256" key="3">
    <source>
        <dbReference type="ARBA" id="ARBA00022741"/>
    </source>
</evidence>
<gene>
    <name evidence="10" type="ORF">BSAL_35245</name>
</gene>
<keyword evidence="11" id="KW-1185">Reference proteome</keyword>
<accession>A0A0S4JPE8</accession>
<dbReference type="InterPro" id="IPR036961">
    <property type="entry name" value="Kinesin_motor_dom_sf"/>
</dbReference>
<protein>
    <submittedName>
        <fullName evidence="10">Kinesin, putative</fullName>
    </submittedName>
</protein>
<comment type="caution">
    <text evidence="6">Lacks conserved residue(s) required for the propagation of feature annotation.</text>
</comment>
<dbReference type="OrthoDB" id="123929at2759"/>
<dbReference type="SMART" id="SM00129">
    <property type="entry name" value="KISc"/>
    <property type="match status" value="1"/>
</dbReference>
<name>A0A0S4JPE8_BODSA</name>
<dbReference type="GO" id="GO:0005737">
    <property type="term" value="C:cytoplasm"/>
    <property type="evidence" value="ECO:0007669"/>
    <property type="project" value="UniProtKB-SubCell"/>
</dbReference>
<organism evidence="10 11">
    <name type="scientific">Bodo saltans</name>
    <name type="common">Flagellated protozoan</name>
    <dbReference type="NCBI Taxonomy" id="75058"/>
    <lineage>
        <taxon>Eukaryota</taxon>
        <taxon>Discoba</taxon>
        <taxon>Euglenozoa</taxon>
        <taxon>Kinetoplastea</taxon>
        <taxon>Metakinetoplastina</taxon>
        <taxon>Eubodonida</taxon>
        <taxon>Bodonidae</taxon>
        <taxon>Bodo</taxon>
    </lineage>
</organism>
<evidence type="ECO:0000313" key="10">
    <source>
        <dbReference type="EMBL" id="CUG92038.1"/>
    </source>
</evidence>